<feature type="transmembrane region" description="Helical" evidence="5">
    <location>
        <begin position="211"/>
        <end position="231"/>
    </location>
</feature>
<evidence type="ECO:0000313" key="8">
    <source>
        <dbReference type="Proteomes" id="UP000315889"/>
    </source>
</evidence>
<evidence type="ECO:0000256" key="2">
    <source>
        <dbReference type="ARBA" id="ARBA00022692"/>
    </source>
</evidence>
<feature type="transmembrane region" description="Helical" evidence="5">
    <location>
        <begin position="237"/>
        <end position="256"/>
    </location>
</feature>
<proteinExistence type="predicted"/>
<evidence type="ECO:0000256" key="5">
    <source>
        <dbReference type="SAM" id="Phobius"/>
    </source>
</evidence>
<accession>A0A520MH09</accession>
<sequence>MALEDQQKYLEIEASAEPAATLLVGPLSETSQEIGSFIWQIIGDNLPRDLHWQFLAITLVIAVFIWLVRKGHGSRGADGRERPAPLLKFLFPKDIYTHISARVDIWLWITERVLRPLWFVGLMATVGPSAESAMIASLQGIIGASPGLEVNYGWMLLYSLITLLCYDFIFFIIHYTMHKVPVLWAVHKVHHSAEVLTPLTRYREHFLAGPIWAAGSSLSYGLVGGVFAWLFGGDITAATLFNIGFFSLLFGFNGSFRHYHVQFNYPRWLSLWLHSPAMHHIHHSYLEPHWDKNFAAVTSIWDRLFGTLYVPERDEYTPWGIGPKTQSEHRTYWQNTLGPFNDWYKMVKKGDSPQAGAVTTRKSIS</sequence>
<dbReference type="AlphaFoldDB" id="A0A520MH09"/>
<keyword evidence="4 5" id="KW-0472">Membrane</keyword>
<evidence type="ECO:0000259" key="6">
    <source>
        <dbReference type="Pfam" id="PF04116"/>
    </source>
</evidence>
<comment type="caution">
    <text evidence="7">The sequence shown here is derived from an EMBL/GenBank/DDBJ whole genome shotgun (WGS) entry which is preliminary data.</text>
</comment>
<keyword evidence="3 5" id="KW-1133">Transmembrane helix</keyword>
<dbReference type="GO" id="GO:0016491">
    <property type="term" value="F:oxidoreductase activity"/>
    <property type="evidence" value="ECO:0007669"/>
    <property type="project" value="InterPro"/>
</dbReference>
<feature type="transmembrane region" description="Helical" evidence="5">
    <location>
        <begin position="154"/>
        <end position="173"/>
    </location>
</feature>
<dbReference type="Pfam" id="PF04116">
    <property type="entry name" value="FA_hydroxylase"/>
    <property type="match status" value="1"/>
</dbReference>
<dbReference type="EMBL" id="SHBP01000004">
    <property type="protein sequence ID" value="RZO20508.1"/>
    <property type="molecule type" value="Genomic_DNA"/>
</dbReference>
<dbReference type="GO" id="GO:0005506">
    <property type="term" value="F:iron ion binding"/>
    <property type="evidence" value="ECO:0007669"/>
    <property type="project" value="InterPro"/>
</dbReference>
<evidence type="ECO:0000256" key="3">
    <source>
        <dbReference type="ARBA" id="ARBA00022989"/>
    </source>
</evidence>
<name>A0A520MH09_9GAMM</name>
<dbReference type="Proteomes" id="UP000315889">
    <property type="component" value="Unassembled WGS sequence"/>
</dbReference>
<feature type="domain" description="Fatty acid hydroxylase" evidence="6">
    <location>
        <begin position="160"/>
        <end position="307"/>
    </location>
</feature>
<comment type="subcellular location">
    <subcellularLocation>
        <location evidence="1">Membrane</location>
    </subcellularLocation>
</comment>
<feature type="transmembrane region" description="Helical" evidence="5">
    <location>
        <begin position="117"/>
        <end position="142"/>
    </location>
</feature>
<reference evidence="7 8" key="1">
    <citation type="submission" date="2019-02" db="EMBL/GenBank/DDBJ databases">
        <title>Prokaryotic population dynamics and viral predation in marine succession experiment using metagenomics: the confinement effect.</title>
        <authorList>
            <person name="Haro-Moreno J.M."/>
            <person name="Rodriguez-Valera F."/>
            <person name="Lopez-Perez M."/>
        </authorList>
    </citation>
    <scope>NUCLEOTIDE SEQUENCE [LARGE SCALE GENOMIC DNA]</scope>
    <source>
        <strain evidence="7">MED-G170</strain>
    </source>
</reference>
<organism evidence="7 8">
    <name type="scientific">SAR92 clade bacterium</name>
    <dbReference type="NCBI Taxonomy" id="2315479"/>
    <lineage>
        <taxon>Bacteria</taxon>
        <taxon>Pseudomonadati</taxon>
        <taxon>Pseudomonadota</taxon>
        <taxon>Gammaproteobacteria</taxon>
        <taxon>Cellvibrionales</taxon>
        <taxon>Porticoccaceae</taxon>
        <taxon>SAR92 clade</taxon>
    </lineage>
</organism>
<dbReference type="PANTHER" id="PTHR11863">
    <property type="entry name" value="STEROL DESATURASE"/>
    <property type="match status" value="1"/>
</dbReference>
<evidence type="ECO:0000256" key="1">
    <source>
        <dbReference type="ARBA" id="ARBA00004370"/>
    </source>
</evidence>
<dbReference type="InterPro" id="IPR006694">
    <property type="entry name" value="Fatty_acid_hydroxylase"/>
</dbReference>
<evidence type="ECO:0000313" key="7">
    <source>
        <dbReference type="EMBL" id="RZO20508.1"/>
    </source>
</evidence>
<dbReference type="GO" id="GO:0016020">
    <property type="term" value="C:membrane"/>
    <property type="evidence" value="ECO:0007669"/>
    <property type="project" value="UniProtKB-SubCell"/>
</dbReference>
<dbReference type="GO" id="GO:0008610">
    <property type="term" value="P:lipid biosynthetic process"/>
    <property type="evidence" value="ECO:0007669"/>
    <property type="project" value="InterPro"/>
</dbReference>
<dbReference type="InterPro" id="IPR050307">
    <property type="entry name" value="Sterol_Desaturase_Related"/>
</dbReference>
<evidence type="ECO:0000256" key="4">
    <source>
        <dbReference type="ARBA" id="ARBA00023136"/>
    </source>
</evidence>
<protein>
    <submittedName>
        <fullName evidence="7">Fatty acid hydroxylase family protein</fullName>
    </submittedName>
</protein>
<gene>
    <name evidence="7" type="ORF">EVB03_04415</name>
</gene>
<feature type="transmembrane region" description="Helical" evidence="5">
    <location>
        <begin position="50"/>
        <end position="68"/>
    </location>
</feature>
<keyword evidence="2 5" id="KW-0812">Transmembrane</keyword>